<keyword evidence="2" id="KW-1133">Transmembrane helix</keyword>
<gene>
    <name evidence="3" type="ORF">BDK89_2399</name>
</gene>
<evidence type="ECO:0000256" key="2">
    <source>
        <dbReference type="SAM" id="Phobius"/>
    </source>
</evidence>
<dbReference type="EMBL" id="SOAU01000001">
    <property type="protein sequence ID" value="TDT16801.1"/>
    <property type="molecule type" value="Genomic_DNA"/>
</dbReference>
<feature type="transmembrane region" description="Helical" evidence="2">
    <location>
        <begin position="385"/>
        <end position="403"/>
    </location>
</feature>
<protein>
    <submittedName>
        <fullName evidence="3">Uncharacterized protein</fullName>
    </submittedName>
</protein>
<feature type="transmembrane region" description="Helical" evidence="2">
    <location>
        <begin position="12"/>
        <end position="35"/>
    </location>
</feature>
<accession>A0A4R7I065</accession>
<feature type="region of interest" description="Disordered" evidence="1">
    <location>
        <begin position="349"/>
        <end position="375"/>
    </location>
</feature>
<dbReference type="Proteomes" id="UP000294558">
    <property type="component" value="Unassembled WGS sequence"/>
</dbReference>
<name>A0A4R7I065_9ACTN</name>
<dbReference type="RefSeq" id="WP_133869138.1">
    <property type="nucleotide sequence ID" value="NZ_SOAU01000001.1"/>
</dbReference>
<evidence type="ECO:0000256" key="1">
    <source>
        <dbReference type="SAM" id="MobiDB-lite"/>
    </source>
</evidence>
<comment type="caution">
    <text evidence="3">The sequence shown here is derived from an EMBL/GenBank/DDBJ whole genome shotgun (WGS) entry which is preliminary data.</text>
</comment>
<sequence>MLQAGASRNRIIGVLTFVVAMGGAIAVAIGGPGAAAVGAGPSASIDLSLAAWVVGDVDPTITVTRDGTDITGTDCGPTSVEPGDQRDPVVRLQCVGVGAGTYDFVVTGLPGGHTATTSCHDQVNAYVVPPFVNDENAALGYVGCEMLIAPPGIGATDEAWEGFDAFGADDEAVDASTCVGFNVGNPYSFCPLDEGTYRLEAAAPAGYISSVDCTLGVGAGPTVGTGTEVEITATQPHVRCWGGDWWPPLEVYVEAIAFDDLTWLDTVSLWASSEGGSRQPCELERDGTNVLTSGCLGLEPGSYTLTLEDVPVDTVSVENVGCDPVEVAAPPGDTRGANSCAFIVTGPNPGATVPPSIPDTGGEPEPTLPPTGGLPPTGTSTTDTIAVMAAALVTLGLIGVASARRRSSVH</sequence>
<keyword evidence="4" id="KW-1185">Reference proteome</keyword>
<keyword evidence="2" id="KW-0472">Membrane</keyword>
<evidence type="ECO:0000313" key="3">
    <source>
        <dbReference type="EMBL" id="TDT16801.1"/>
    </source>
</evidence>
<reference evidence="3 4" key="1">
    <citation type="submission" date="2019-03" db="EMBL/GenBank/DDBJ databases">
        <title>Sequencing the genomes of 1000 actinobacteria strains.</title>
        <authorList>
            <person name="Klenk H.-P."/>
        </authorList>
    </citation>
    <scope>NUCLEOTIDE SEQUENCE [LARGE SCALE GENOMIC DNA]</scope>
    <source>
        <strain evidence="3 4">DSM 18936</strain>
    </source>
</reference>
<evidence type="ECO:0000313" key="4">
    <source>
        <dbReference type="Proteomes" id="UP000294558"/>
    </source>
</evidence>
<keyword evidence="2" id="KW-0812">Transmembrane</keyword>
<organism evidence="3 4">
    <name type="scientific">Ilumatobacter fluminis</name>
    <dbReference type="NCBI Taxonomy" id="467091"/>
    <lineage>
        <taxon>Bacteria</taxon>
        <taxon>Bacillati</taxon>
        <taxon>Actinomycetota</taxon>
        <taxon>Acidimicrobiia</taxon>
        <taxon>Acidimicrobiales</taxon>
        <taxon>Ilumatobacteraceae</taxon>
        <taxon>Ilumatobacter</taxon>
    </lineage>
</organism>
<proteinExistence type="predicted"/>
<dbReference type="AlphaFoldDB" id="A0A4R7I065"/>